<feature type="coiled-coil region" evidence="1">
    <location>
        <begin position="17"/>
        <end position="114"/>
    </location>
</feature>
<dbReference type="EMBL" id="JALJOS010000001">
    <property type="protein sequence ID" value="KAK9845130.1"/>
    <property type="molecule type" value="Genomic_DNA"/>
</dbReference>
<evidence type="ECO:0000313" key="3">
    <source>
        <dbReference type="EMBL" id="KAK9845130.1"/>
    </source>
</evidence>
<evidence type="ECO:0000256" key="2">
    <source>
        <dbReference type="SAM" id="MobiDB-lite"/>
    </source>
</evidence>
<keyword evidence="4" id="KW-1185">Reference proteome</keyword>
<feature type="region of interest" description="Disordered" evidence="2">
    <location>
        <begin position="372"/>
        <end position="446"/>
    </location>
</feature>
<dbReference type="Proteomes" id="UP001438707">
    <property type="component" value="Unassembled WGS sequence"/>
</dbReference>
<dbReference type="AlphaFoldDB" id="A0AAW1SF88"/>
<evidence type="ECO:0000313" key="4">
    <source>
        <dbReference type="Proteomes" id="UP001438707"/>
    </source>
</evidence>
<protein>
    <submittedName>
        <fullName evidence="3">Uncharacterized protein</fullName>
    </submittedName>
</protein>
<feature type="compositionally biased region" description="Low complexity" evidence="2">
    <location>
        <begin position="393"/>
        <end position="412"/>
    </location>
</feature>
<name>A0AAW1SF88_9CHLO</name>
<reference evidence="3 4" key="1">
    <citation type="journal article" date="2024" name="Nat. Commun.">
        <title>Phylogenomics reveals the evolutionary origins of lichenization in chlorophyte algae.</title>
        <authorList>
            <person name="Puginier C."/>
            <person name="Libourel C."/>
            <person name="Otte J."/>
            <person name="Skaloud P."/>
            <person name="Haon M."/>
            <person name="Grisel S."/>
            <person name="Petersen M."/>
            <person name="Berrin J.G."/>
            <person name="Delaux P.M."/>
            <person name="Dal Grande F."/>
            <person name="Keller J."/>
        </authorList>
    </citation>
    <scope>NUCLEOTIDE SEQUENCE [LARGE SCALE GENOMIC DNA]</scope>
    <source>
        <strain evidence="3 4">SAG 2145</strain>
    </source>
</reference>
<feature type="region of interest" description="Disordered" evidence="2">
    <location>
        <begin position="248"/>
        <end position="267"/>
    </location>
</feature>
<comment type="caution">
    <text evidence="3">The sequence shown here is derived from an EMBL/GenBank/DDBJ whole genome shotgun (WGS) entry which is preliminary data.</text>
</comment>
<accession>A0AAW1SF88</accession>
<feature type="compositionally biased region" description="Low complexity" evidence="2">
    <location>
        <begin position="372"/>
        <end position="383"/>
    </location>
</feature>
<gene>
    <name evidence="3" type="ORF">WJX74_010969</name>
</gene>
<organism evidence="3 4">
    <name type="scientific">Apatococcus lobatus</name>
    <dbReference type="NCBI Taxonomy" id="904363"/>
    <lineage>
        <taxon>Eukaryota</taxon>
        <taxon>Viridiplantae</taxon>
        <taxon>Chlorophyta</taxon>
        <taxon>core chlorophytes</taxon>
        <taxon>Trebouxiophyceae</taxon>
        <taxon>Chlorellales</taxon>
        <taxon>Chlorellaceae</taxon>
        <taxon>Apatococcus</taxon>
    </lineage>
</organism>
<dbReference type="Gene3D" id="1.10.287.1490">
    <property type="match status" value="1"/>
</dbReference>
<sequence length="472" mass="51284">MGPQAPCSVSKLTECRVKALTREVGTLREDLRREAKKREMAVARTKECEEACAEAESRAKALEYANKKLGQELATAKEAARISSSRNRSAINTLRDELRALEEATNEKAAEGAETIRCLMQQLQGLQGMMPGVASSAAPPSPNKLRARRGVASLSKAIMELGCSQFGMEADEWMLPAVRQNTAEPVDICQSCSHPQPQVGQAFTAAAEHRRLLERLRNQADSMRERLEEVSLDRAALRQEVSMWQKVAQQQQQQQQASPPAASPLQPDASISTQLAALEAEHTVLQARHGGLEEEVRGLQGRMGELEGDNRGLVAENRHLKATVEEAQSALSQQRNLSRDLQSTVDDQRADIRAALDLVLGKHGHLPCVAAQQAATQAEQPPQLAWPDSTRISATQPPSSSSSKLQVPDSLSGYPPRGDAPGAEDLWARLTGPQRRHKGNGRGRDIDALAQDMQALDTDIASLEATLHSAGL</sequence>
<keyword evidence="1" id="KW-0175">Coiled coil</keyword>
<proteinExistence type="predicted"/>
<evidence type="ECO:0000256" key="1">
    <source>
        <dbReference type="SAM" id="Coils"/>
    </source>
</evidence>